<dbReference type="Proteomes" id="UP000433652">
    <property type="component" value="Unassembled WGS sequence"/>
</dbReference>
<dbReference type="PROSITE" id="PS51257">
    <property type="entry name" value="PROKAR_LIPOPROTEIN"/>
    <property type="match status" value="1"/>
</dbReference>
<reference evidence="3 4" key="1">
    <citation type="submission" date="2019-12" db="EMBL/GenBank/DDBJ databases">
        <title>Genomic-based taxomic classification of the family Erythrobacteraceae.</title>
        <authorList>
            <person name="Xu L."/>
        </authorList>
    </citation>
    <scope>NUCLEOTIDE SEQUENCE [LARGE SCALE GENOMIC DNA]</scope>
    <source>
        <strain evidence="3 4">MCCC 1K01500</strain>
    </source>
</reference>
<dbReference type="PANTHER" id="PTHR30373:SF2">
    <property type="entry name" value="UPF0603 PROTEIN YGCG"/>
    <property type="match status" value="1"/>
</dbReference>
<proteinExistence type="predicted"/>
<evidence type="ECO:0000256" key="1">
    <source>
        <dbReference type="SAM" id="SignalP"/>
    </source>
</evidence>
<dbReference type="Gene3D" id="3.10.310.50">
    <property type="match status" value="1"/>
</dbReference>
<gene>
    <name evidence="3" type="ORF">GRI89_01845</name>
</gene>
<evidence type="ECO:0000313" key="4">
    <source>
        <dbReference type="Proteomes" id="UP000433652"/>
    </source>
</evidence>
<dbReference type="Pfam" id="PF04536">
    <property type="entry name" value="TPM_phosphatase"/>
    <property type="match status" value="1"/>
</dbReference>
<evidence type="ECO:0000313" key="3">
    <source>
        <dbReference type="EMBL" id="MXO58287.1"/>
    </source>
</evidence>
<sequence length="177" mass="19131">MMARLVALFAASLLAACAATAGGEDEQPQGRIRDFAGIIDAATEARLADRLTVAEREYGPQVGIVTVKSLDGRAIEDFATDYSNKWGLGDRTRNDGLIILIAPNERKVRIGTGLGIEQSYPDAWCQEVIDKTMLPQFRQGNFDRGLEGAADMIIARMRSHPTIPANDNAAVDARKAA</sequence>
<name>A0A6I4STE3_9SPHN</name>
<keyword evidence="1" id="KW-0732">Signal</keyword>
<feature type="domain" description="TPM" evidence="2">
    <location>
        <begin position="33"/>
        <end position="155"/>
    </location>
</feature>
<comment type="caution">
    <text evidence="3">The sequence shown here is derived from an EMBL/GenBank/DDBJ whole genome shotgun (WGS) entry which is preliminary data.</text>
</comment>
<accession>A0A6I4STE3</accession>
<dbReference type="PANTHER" id="PTHR30373">
    <property type="entry name" value="UPF0603 PROTEIN YGCG"/>
    <property type="match status" value="1"/>
</dbReference>
<feature type="signal peptide" evidence="1">
    <location>
        <begin position="1"/>
        <end position="21"/>
    </location>
</feature>
<feature type="chain" id="PRO_5026287100" evidence="1">
    <location>
        <begin position="22"/>
        <end position="177"/>
    </location>
</feature>
<dbReference type="EMBL" id="WTYM01000023">
    <property type="protein sequence ID" value="MXO58287.1"/>
    <property type="molecule type" value="Genomic_DNA"/>
</dbReference>
<dbReference type="AlphaFoldDB" id="A0A6I4STE3"/>
<dbReference type="RefSeq" id="WP_159791625.1">
    <property type="nucleotide sequence ID" value="NZ_WTYM01000023.1"/>
</dbReference>
<protein>
    <submittedName>
        <fullName evidence="3">TPM domain-containing protein</fullName>
    </submittedName>
</protein>
<evidence type="ECO:0000259" key="2">
    <source>
        <dbReference type="Pfam" id="PF04536"/>
    </source>
</evidence>
<organism evidence="3 4">
    <name type="scientific">Croceibacterium salegens</name>
    <dbReference type="NCBI Taxonomy" id="1737568"/>
    <lineage>
        <taxon>Bacteria</taxon>
        <taxon>Pseudomonadati</taxon>
        <taxon>Pseudomonadota</taxon>
        <taxon>Alphaproteobacteria</taxon>
        <taxon>Sphingomonadales</taxon>
        <taxon>Erythrobacteraceae</taxon>
        <taxon>Croceibacterium</taxon>
    </lineage>
</organism>
<keyword evidence="4" id="KW-1185">Reference proteome</keyword>
<dbReference type="OrthoDB" id="9810918at2"/>
<dbReference type="InterPro" id="IPR007621">
    <property type="entry name" value="TPM_dom"/>
</dbReference>